<evidence type="ECO:0000259" key="6">
    <source>
        <dbReference type="PROSITE" id="PS50203"/>
    </source>
</evidence>
<dbReference type="RefSeq" id="XP_035294656.1">
    <property type="nucleotide sequence ID" value="XM_035438765.1"/>
</dbReference>
<dbReference type="PANTHER" id="PTHR46298:SF1">
    <property type="entry name" value="ANDROGLOBIN"/>
    <property type="match status" value="1"/>
</dbReference>
<dbReference type="GO" id="GO:0046872">
    <property type="term" value="F:metal ion binding"/>
    <property type="evidence" value="ECO:0007669"/>
    <property type="project" value="UniProtKB-KW"/>
</dbReference>
<dbReference type="GO" id="GO:0006508">
    <property type="term" value="P:proteolysis"/>
    <property type="evidence" value="ECO:0007669"/>
    <property type="project" value="InterPro"/>
</dbReference>
<dbReference type="Pfam" id="PF22069">
    <property type="entry name" value="Androglobin_IV"/>
    <property type="match status" value="1"/>
</dbReference>
<dbReference type="InterPro" id="IPR001300">
    <property type="entry name" value="Peptidase_C2_calpain_cat"/>
</dbReference>
<dbReference type="InterPro" id="IPR053033">
    <property type="entry name" value="Androglobin-like"/>
</dbReference>
<reference evidence="8" key="1">
    <citation type="journal article" date="2018" name="Biotechnol. Bioeng.">
        <title>A reference genome of the Chinese hamster based on a hybrid assembly strategy.</title>
        <authorList>
            <person name="Rupp O."/>
            <person name="MacDonald M.L."/>
            <person name="Li S."/>
            <person name="Dhiman H."/>
            <person name="Polson S."/>
            <person name="Griep S."/>
            <person name="Heffner K."/>
            <person name="Hernandez I."/>
            <person name="Brinkrolf K."/>
            <person name="Jadhav V."/>
            <person name="Samoudi M."/>
            <person name="Hao H."/>
            <person name="Kingham B."/>
            <person name="Goesmann A."/>
            <person name="Betenbaugh M.J."/>
            <person name="Lewis N.E."/>
            <person name="Borth N."/>
            <person name="Lee K.H."/>
        </authorList>
    </citation>
    <scope>NUCLEOTIDE SEQUENCE [LARGE SCALE GENOMIC DNA]</scope>
    <source>
        <strain evidence="8">17A/GY</strain>
    </source>
</reference>
<dbReference type="InterPro" id="IPR012292">
    <property type="entry name" value="Globin/Proto"/>
</dbReference>
<keyword evidence="2" id="KW-0479">Metal-binding</keyword>
<dbReference type="CTD" id="79747"/>
<dbReference type="InterPro" id="IPR038765">
    <property type="entry name" value="Papain-like_cys_pep_sf"/>
</dbReference>
<dbReference type="PANTHER" id="PTHR46298">
    <property type="entry name" value="ANDROGLOBIN"/>
    <property type="match status" value="1"/>
</dbReference>
<evidence type="ECO:0000256" key="5">
    <source>
        <dbReference type="SAM" id="MobiDB-lite"/>
    </source>
</evidence>
<dbReference type="Proteomes" id="UP001108280">
    <property type="component" value="Chromosome 2"/>
</dbReference>
<feature type="domain" description="Globin" evidence="7">
    <location>
        <begin position="765"/>
        <end position="970"/>
    </location>
</feature>
<protein>
    <submittedName>
        <fullName evidence="9">Androglobin isoform X2</fullName>
    </submittedName>
</protein>
<dbReference type="GeneID" id="100751887"/>
<dbReference type="InterPro" id="IPR054094">
    <property type="entry name" value="Androglobin_IV"/>
</dbReference>
<evidence type="ECO:0000259" key="7">
    <source>
        <dbReference type="PROSITE" id="PS52042"/>
    </source>
</evidence>
<feature type="region of interest" description="Disordered" evidence="5">
    <location>
        <begin position="1"/>
        <end position="28"/>
    </location>
</feature>
<feature type="region of interest" description="Disordered" evidence="5">
    <location>
        <begin position="1194"/>
        <end position="1214"/>
    </location>
</feature>
<feature type="compositionally biased region" description="Basic and acidic residues" evidence="5">
    <location>
        <begin position="353"/>
        <end position="386"/>
    </location>
</feature>
<keyword evidence="8" id="KW-1185">Reference proteome</keyword>
<reference evidence="8" key="2">
    <citation type="journal article" date="2020" name="Biotechnol. Bioeng.">
        <title>Chromosome-scale scaffolds for the Chinese hamster reference genome assembly to facilitate the study of the CHO epigenome.</title>
        <authorList>
            <person name="Hilliard W."/>
            <person name="MacDonald M."/>
            <person name="Lee K.H."/>
        </authorList>
    </citation>
    <scope>NUCLEOTIDE SEQUENCE [LARGE SCALE GENOMIC DNA]</scope>
    <source>
        <strain evidence="8">17A/GY</strain>
    </source>
</reference>
<dbReference type="InterPro" id="IPR054095">
    <property type="entry name" value="Androglobin_V"/>
</dbReference>
<evidence type="ECO:0000256" key="4">
    <source>
        <dbReference type="PROSITE-ProRule" id="PRU00239"/>
    </source>
</evidence>
<evidence type="ECO:0000256" key="1">
    <source>
        <dbReference type="ARBA" id="ARBA00022617"/>
    </source>
</evidence>
<feature type="compositionally biased region" description="Basic residues" evidence="5">
    <location>
        <begin position="1"/>
        <end position="11"/>
    </location>
</feature>
<feature type="compositionally biased region" description="Polar residues" evidence="5">
    <location>
        <begin position="1309"/>
        <end position="1319"/>
    </location>
</feature>
<evidence type="ECO:0000256" key="2">
    <source>
        <dbReference type="ARBA" id="ARBA00022723"/>
    </source>
</evidence>
<feature type="compositionally biased region" description="Basic and acidic residues" evidence="5">
    <location>
        <begin position="1326"/>
        <end position="1341"/>
    </location>
</feature>
<dbReference type="PROSITE" id="PS50096">
    <property type="entry name" value="IQ"/>
    <property type="match status" value="1"/>
</dbReference>
<dbReference type="OrthoDB" id="9374162at2759"/>
<keyword evidence="3" id="KW-0408">Iron</keyword>
<feature type="domain" description="Calpain catalytic" evidence="6">
    <location>
        <begin position="98"/>
        <end position="354"/>
    </location>
</feature>
<dbReference type="GO" id="GO:0004198">
    <property type="term" value="F:calcium-dependent cysteine-type endopeptidase activity"/>
    <property type="evidence" value="ECO:0007669"/>
    <property type="project" value="InterPro"/>
</dbReference>
<comment type="caution">
    <text evidence="4">Lacks conserved residue(s) required for the propagation of feature annotation.</text>
</comment>
<proteinExistence type="predicted"/>
<feature type="region of interest" description="Disordered" evidence="5">
    <location>
        <begin position="1575"/>
        <end position="1597"/>
    </location>
</feature>
<feature type="region of interest" description="Disordered" evidence="5">
    <location>
        <begin position="344"/>
        <end position="398"/>
    </location>
</feature>
<dbReference type="PROSITE" id="PS52042">
    <property type="entry name" value="GLOBIN_CP_ADGB"/>
    <property type="match status" value="1"/>
</dbReference>
<name>A0A9J7GLG6_CRIGR</name>
<dbReference type="GO" id="GO:0019825">
    <property type="term" value="F:oxygen binding"/>
    <property type="evidence" value="ECO:0007669"/>
    <property type="project" value="InterPro"/>
</dbReference>
<dbReference type="Pfam" id="PF22068">
    <property type="entry name" value="Androglobin_II"/>
    <property type="match status" value="1"/>
</dbReference>
<dbReference type="InterPro" id="IPR057249">
    <property type="entry name" value="Globin_CP_ADGB"/>
</dbReference>
<evidence type="ECO:0000313" key="8">
    <source>
        <dbReference type="Proteomes" id="UP001108280"/>
    </source>
</evidence>
<dbReference type="Pfam" id="PF22070">
    <property type="entry name" value="Androglobin_V"/>
    <property type="match status" value="1"/>
</dbReference>
<feature type="compositionally biased region" description="Basic and acidic residues" evidence="5">
    <location>
        <begin position="1575"/>
        <end position="1584"/>
    </location>
</feature>
<reference evidence="9" key="3">
    <citation type="submission" date="2025-08" db="UniProtKB">
        <authorList>
            <consortium name="RefSeq"/>
        </authorList>
    </citation>
    <scope>IDENTIFICATION</scope>
    <source>
        <strain evidence="9">17A/GY</strain>
        <tissue evidence="9">Liver</tissue>
    </source>
</reference>
<dbReference type="SMART" id="SM00230">
    <property type="entry name" value="CysPc"/>
    <property type="match status" value="1"/>
</dbReference>
<evidence type="ECO:0000256" key="3">
    <source>
        <dbReference type="ARBA" id="ARBA00023004"/>
    </source>
</evidence>
<dbReference type="Pfam" id="PF00648">
    <property type="entry name" value="Peptidase_C2"/>
    <property type="match status" value="1"/>
</dbReference>
<gene>
    <name evidence="9" type="primary">Adgb</name>
</gene>
<dbReference type="KEGG" id="cge:100751887"/>
<accession>A0A9J7GLG6</accession>
<sequence length="1597" mass="182300">MASKQAKRKEVHRINSAHGSDKSKDLYPFGSSVPLGSVEQKKGKFPIWPEWSEADINAEKWDAGKGVKEKDKTGKSPVFHFFEDPEGKIELPPSLKVFSWKRPQDFIFSRPPVVVKNELMFDLFSPNEHLLCSELMRWIISEIYAVWKIFNGGILNNYNKGNSGELPILLWKPWEHIYSLCKAVKGHIPLFNSYGKYVVKLYWMGCWRKITIDDFFPFDEDNNLLLPTTTYEFELWPMLLSKAIIKLANVDIHVAQRRELGEFTVIHALTGWLPEVIPLHPGYVDRVWELLKEILPEFKLAEDHSSESKIAVIDNKLKEPGKEMKDNKEVKDGKEVKDMKDFKPESSLTALKAPEKSDKNVKEKADAKDLGKKKNKDGEKEKERFKFSLHGSRPSSDVQYSMQSLSDCSSAIQSPHMVVYATFTPLYLFENKIFTLEKMANSAEKLREYGLSHICSHPVLVTRSRSCPLVAPPKPPPLPPWKLIRQKKEKVITDEAQDTVPKKPEQFLEISSPFLNYRMTPFTIPTETHFVQSVVKKGTPLGSSLPQLVENELSASTSQGEMSTVTGNQSQGNVLSQTITGKGTDEQTEFSLGDTHPPEAIGLERDLISLTTATQDKSQEDFATINEGASKEIWLDFEDFCVCFHHICIFHKPSSYCLNFQKSEFKFSEERVPYYLFVDSLKPIELLVCFSALVRWGESGALTKDSPHVEPGLLTAEAITWKSLKPLSAILRIHTYATKAAMVRLPVGRHMLLFSAYSPVGHAIHVCSMVTFVIGDEDVVLPNFEPESYRFTEQSLTIMKAIGNVITSFKDKGKLSAAMRDLQAAHYPIPLYNKELTAQHFRVFHISLWRLLKKSQVAKPPLNFKFAFRAMLLDTDLLDSFAEDASLAEWVDLKYTMPINEKEYSPEEIAAAVKIQSMWKGTYVRMLMKARMPDTKENASVSDTLQKIWAVLDMNMEQYALSLLRLMFKSKCKSMESYPCYQDEETKMAFADYTVNFPDQPPNSWFIVFRETFLVPQDMIILPKVYTTLPICLLHVVNNDTMEQVPTVFQKVVPCLYPKNKKGYTFVAEAYTSDAYVSGARWKLRLIGSDNPLPFLSRDTPCSTFILKEIKDYYIPNDKKILFRYSIKVTVAQFITIQVRTSKPDAFIKLQVLESEETMVSTMGKGQAIIPAFYFLGSERALSSQSSKQILLSHTSPKKEQEAMTKKKSALSSQKSFKVRPGIVATEGVPLMEEEAMNVTTVEENSSTPQQCYKYIIQCLVMFNSWPLTESQLIFVQALKELEKIDIKGMGEKHEELTTVGSPDFHATSEGQKSVGVSKTTRKGKEKAAEKEKLAKEKQAPRFEPQPVPSVHPQQEDPNKPYWVLRLVSEHSDSDYIDVKKDTDRTDEIRAMKQAWETTEPGRAIKASQARLKYLNQFIKKPSDVANQETLSATQSQTKTSDEAVLHTRSQTVLEISPQLIRKALEFVDFSHYVRKTSDEPVLQTEELNKQQAMQKAEEIHQFRQYRSRILSFRDIDQEERFKLKDEVLDTYGEMRDSVDEARQKIFDVREEYRNKLLEAERLRLEALAAQEAALKAETEKKSPASDSQKKKKGKKK</sequence>
<dbReference type="InterPro" id="IPR054093">
    <property type="entry name" value="Androglobin_II"/>
</dbReference>
<dbReference type="SUPFAM" id="SSF54001">
    <property type="entry name" value="Cysteine proteinases"/>
    <property type="match status" value="1"/>
</dbReference>
<organism evidence="8 9">
    <name type="scientific">Cricetulus griseus</name>
    <name type="common">Chinese hamster</name>
    <name type="synonym">Cricetulus barabensis griseus</name>
    <dbReference type="NCBI Taxonomy" id="10029"/>
    <lineage>
        <taxon>Eukaryota</taxon>
        <taxon>Metazoa</taxon>
        <taxon>Chordata</taxon>
        <taxon>Craniata</taxon>
        <taxon>Vertebrata</taxon>
        <taxon>Euteleostomi</taxon>
        <taxon>Mammalia</taxon>
        <taxon>Eutheria</taxon>
        <taxon>Euarchontoglires</taxon>
        <taxon>Glires</taxon>
        <taxon>Rodentia</taxon>
        <taxon>Myomorpha</taxon>
        <taxon>Muroidea</taxon>
        <taxon>Cricetidae</taxon>
        <taxon>Cricetinae</taxon>
        <taxon>Cricetulus</taxon>
    </lineage>
</organism>
<dbReference type="CDD" id="cd22307">
    <property type="entry name" value="Adgb_C_mid-like"/>
    <property type="match status" value="1"/>
</dbReference>
<dbReference type="Gene3D" id="1.10.490.10">
    <property type="entry name" value="Globins"/>
    <property type="match status" value="1"/>
</dbReference>
<dbReference type="GO" id="GO:0020037">
    <property type="term" value="F:heme binding"/>
    <property type="evidence" value="ECO:0007669"/>
    <property type="project" value="InterPro"/>
</dbReference>
<feature type="region of interest" description="Disordered" evidence="5">
    <location>
        <begin position="1301"/>
        <end position="1358"/>
    </location>
</feature>
<evidence type="ECO:0000313" key="9">
    <source>
        <dbReference type="RefSeq" id="XP_035294656.1"/>
    </source>
</evidence>
<keyword evidence="1" id="KW-0349">Heme</keyword>
<dbReference type="PROSITE" id="PS50203">
    <property type="entry name" value="CALPAIN_CAT"/>
    <property type="match status" value="1"/>
</dbReference>